<dbReference type="OrthoDB" id="338816at2759"/>
<dbReference type="GO" id="GO:0072344">
    <property type="term" value="P:rescue of stalled ribosome"/>
    <property type="evidence" value="ECO:0007669"/>
    <property type="project" value="InterPro"/>
</dbReference>
<dbReference type="InterPro" id="IPR056994">
    <property type="entry name" value="TRI4_N"/>
</dbReference>
<dbReference type="Pfam" id="PF23135">
    <property type="entry name" value="TRI4_N"/>
    <property type="match status" value="1"/>
</dbReference>
<dbReference type="GO" id="GO:0008270">
    <property type="term" value="F:zinc ion binding"/>
    <property type="evidence" value="ECO:0007669"/>
    <property type="project" value="InterPro"/>
</dbReference>
<dbReference type="Pfam" id="PF06221">
    <property type="entry name" value="zf-C2HC5"/>
    <property type="match status" value="1"/>
</dbReference>
<evidence type="ECO:0000259" key="2">
    <source>
        <dbReference type="SMART" id="SM01022"/>
    </source>
</evidence>
<dbReference type="AlphaFoldDB" id="R7T3K6"/>
<dbReference type="HOGENOM" id="CLU_025737_1_0_1"/>
<dbReference type="FunCoup" id="R7T3K6">
    <property type="interactions" value="997"/>
</dbReference>
<dbReference type="SUPFAM" id="SSF88697">
    <property type="entry name" value="PUA domain-like"/>
    <property type="match status" value="1"/>
</dbReference>
<evidence type="ECO:0000313" key="4">
    <source>
        <dbReference type="EnsemblMetazoa" id="CapteP221890"/>
    </source>
</evidence>
<dbReference type="InterPro" id="IPR009349">
    <property type="entry name" value="TRIP4/RQT4_C2HC5_Znf"/>
</dbReference>
<dbReference type="InterPro" id="IPR056993">
    <property type="entry name" value="TRIP4_3rd_dom"/>
</dbReference>
<dbReference type="InterPro" id="IPR039128">
    <property type="entry name" value="TRIP4-like"/>
</dbReference>
<gene>
    <name evidence="3" type="ORF">CAPTEDRAFT_221890</name>
</gene>
<dbReference type="GO" id="GO:0180022">
    <property type="term" value="C:RQC-trigger complex"/>
    <property type="evidence" value="ECO:0007669"/>
    <property type="project" value="InterPro"/>
</dbReference>
<dbReference type="InterPro" id="IPR015947">
    <property type="entry name" value="PUA-like_sf"/>
</dbReference>
<dbReference type="SMART" id="SM01022">
    <property type="entry name" value="ASCH"/>
    <property type="match status" value="1"/>
</dbReference>
<evidence type="ECO:0000313" key="5">
    <source>
        <dbReference type="Proteomes" id="UP000014760"/>
    </source>
</evidence>
<dbReference type="STRING" id="283909.R7T3K6"/>
<dbReference type="EnsemblMetazoa" id="CapteT221890">
    <property type="protein sequence ID" value="CapteP221890"/>
    <property type="gene ID" value="CapteG221890"/>
</dbReference>
<proteinExistence type="predicted"/>
<dbReference type="CDD" id="cd06554">
    <property type="entry name" value="ASCH_ASC-1_like"/>
    <property type="match status" value="1"/>
</dbReference>
<evidence type="ECO:0000313" key="3">
    <source>
        <dbReference type="EMBL" id="ELT87196.1"/>
    </source>
</evidence>
<reference evidence="4" key="3">
    <citation type="submission" date="2015-06" db="UniProtKB">
        <authorList>
            <consortium name="EnsemblMetazoa"/>
        </authorList>
    </citation>
    <scope>IDENTIFICATION</scope>
</reference>
<keyword evidence="5" id="KW-1185">Reference proteome</keyword>
<feature type="region of interest" description="Disordered" evidence="1">
    <location>
        <begin position="83"/>
        <end position="129"/>
    </location>
</feature>
<sequence>MAAPTVKWICQELTKILGVETSEDIARYMLAIESASELKEYLGELLDTSVPRNRRFIEELIKRWRPPAHANLPAHVQVYKKSNEEESYISGKSKNNKKERKQAPPPQNDKTPTQNGVSEKKTPDSQKAKTKFVPLFNEEGEHKSATLPGRHACECQAYRHPLINNCTSCGRIVCGQEGSGPCLFCGQLVCSKEEQEVLNRGSKKSERLRNSLINRGGQMKSTALRMQDGLEKALAHKEKLLNFDKTSAKRTKVLDDESDYFTTDSNAWLSDSEKAALQKREDELRAVRHASRLDKKFTFDFAGRQVREDVAVVDVYNADDEVVQQVHFGAKKNEGNAAPTFSEDDFVDLVNPSLTHGTTLENDKNANLSNFSDDKKKQMRIQDRELREMSDEGSCMSMHQPWASLLILGIKKHEGRSWYSSHRGRLWIAATAKTPADEDIAMVEDQYRTLYKRDDIPFPSEYPSGCLLGCVDVQSVFAQDEYRQQFPDGESSSDFVFVCSSPHELLVKFPVKGRHKIYKLDRNIHQAAKKGIRSVNVKL</sequence>
<dbReference type="Pfam" id="PF04266">
    <property type="entry name" value="ASCH"/>
    <property type="match status" value="1"/>
</dbReference>
<dbReference type="InterPro" id="IPR007374">
    <property type="entry name" value="ASCH_domain"/>
</dbReference>
<feature type="compositionally biased region" description="Polar residues" evidence="1">
    <location>
        <begin position="108"/>
        <end position="117"/>
    </location>
</feature>
<dbReference type="OMA" id="EFNSYRH"/>
<dbReference type="EMBL" id="KB312450">
    <property type="protein sequence ID" value="ELT87196.1"/>
    <property type="molecule type" value="Genomic_DNA"/>
</dbReference>
<dbReference type="Proteomes" id="UP000014760">
    <property type="component" value="Unassembled WGS sequence"/>
</dbReference>
<evidence type="ECO:0000256" key="1">
    <source>
        <dbReference type="SAM" id="MobiDB-lite"/>
    </source>
</evidence>
<dbReference type="PANTHER" id="PTHR12963">
    <property type="entry name" value="THYROID RECEPTOR INTERACTING PROTEIN RELATED"/>
    <property type="match status" value="1"/>
</dbReference>
<protein>
    <recommendedName>
        <fullName evidence="2">ASCH domain-containing protein</fullName>
    </recommendedName>
</protein>
<feature type="domain" description="ASCH" evidence="2">
    <location>
        <begin position="396"/>
        <end position="507"/>
    </location>
</feature>
<dbReference type="PANTHER" id="PTHR12963:SF4">
    <property type="entry name" value="ACTIVATING SIGNAL COINTEGRATOR 1"/>
    <property type="match status" value="1"/>
</dbReference>
<organism evidence="3">
    <name type="scientific">Capitella teleta</name>
    <name type="common">Polychaete worm</name>
    <dbReference type="NCBI Taxonomy" id="283909"/>
    <lineage>
        <taxon>Eukaryota</taxon>
        <taxon>Metazoa</taxon>
        <taxon>Spiralia</taxon>
        <taxon>Lophotrochozoa</taxon>
        <taxon>Annelida</taxon>
        <taxon>Polychaeta</taxon>
        <taxon>Sedentaria</taxon>
        <taxon>Scolecida</taxon>
        <taxon>Capitellidae</taxon>
        <taxon>Capitella</taxon>
    </lineage>
</organism>
<accession>R7T3K6</accession>
<reference evidence="5" key="1">
    <citation type="submission" date="2012-12" db="EMBL/GenBank/DDBJ databases">
        <authorList>
            <person name="Hellsten U."/>
            <person name="Grimwood J."/>
            <person name="Chapman J.A."/>
            <person name="Shapiro H."/>
            <person name="Aerts A."/>
            <person name="Otillar R.P."/>
            <person name="Terry A.Y."/>
            <person name="Boore J.L."/>
            <person name="Simakov O."/>
            <person name="Marletaz F."/>
            <person name="Cho S.-J."/>
            <person name="Edsinger-Gonzales E."/>
            <person name="Havlak P."/>
            <person name="Kuo D.-H."/>
            <person name="Larsson T."/>
            <person name="Lv J."/>
            <person name="Arendt D."/>
            <person name="Savage R."/>
            <person name="Osoegawa K."/>
            <person name="de Jong P."/>
            <person name="Lindberg D.R."/>
            <person name="Seaver E.C."/>
            <person name="Weisblat D.A."/>
            <person name="Putnam N.H."/>
            <person name="Grigoriev I.V."/>
            <person name="Rokhsar D.S."/>
        </authorList>
    </citation>
    <scope>NUCLEOTIDE SEQUENCE</scope>
    <source>
        <strain evidence="5">I ESC-2004</strain>
    </source>
</reference>
<reference evidence="3 5" key="2">
    <citation type="journal article" date="2013" name="Nature">
        <title>Insights into bilaterian evolution from three spiralian genomes.</title>
        <authorList>
            <person name="Simakov O."/>
            <person name="Marletaz F."/>
            <person name="Cho S.J."/>
            <person name="Edsinger-Gonzales E."/>
            <person name="Havlak P."/>
            <person name="Hellsten U."/>
            <person name="Kuo D.H."/>
            <person name="Larsson T."/>
            <person name="Lv J."/>
            <person name="Arendt D."/>
            <person name="Savage R."/>
            <person name="Osoegawa K."/>
            <person name="de Jong P."/>
            <person name="Grimwood J."/>
            <person name="Chapman J.A."/>
            <person name="Shapiro H."/>
            <person name="Aerts A."/>
            <person name="Otillar R.P."/>
            <person name="Terry A.Y."/>
            <person name="Boore J.L."/>
            <person name="Grigoriev I.V."/>
            <person name="Lindberg D.R."/>
            <person name="Seaver E.C."/>
            <person name="Weisblat D.A."/>
            <person name="Putnam N.H."/>
            <person name="Rokhsar D.S."/>
        </authorList>
    </citation>
    <scope>NUCLEOTIDE SEQUENCE</scope>
    <source>
        <strain evidence="3 5">I ESC-2004</strain>
    </source>
</reference>
<feature type="compositionally biased region" description="Basic and acidic residues" evidence="1">
    <location>
        <begin position="118"/>
        <end position="127"/>
    </location>
</feature>
<dbReference type="GO" id="GO:0005634">
    <property type="term" value="C:nucleus"/>
    <property type="evidence" value="ECO:0007669"/>
    <property type="project" value="InterPro"/>
</dbReference>
<dbReference type="FunFam" id="2.30.130.30:FF:000006">
    <property type="entry name" value="Putative_zinc_finger_motif_-_C2HC5-type /ASCH_domain_containing_protein_-_putative"/>
    <property type="match status" value="1"/>
</dbReference>
<name>R7T3K6_CAPTE</name>
<dbReference type="Gene3D" id="2.30.130.30">
    <property type="entry name" value="Hypothetical protein"/>
    <property type="match status" value="1"/>
</dbReference>
<dbReference type="EMBL" id="AMQN01003670">
    <property type="status" value="NOT_ANNOTATED_CDS"/>
    <property type="molecule type" value="Genomic_DNA"/>
</dbReference>
<dbReference type="Pfam" id="PF23134">
    <property type="entry name" value="TRIP4_3rd"/>
    <property type="match status" value="1"/>
</dbReference>